<evidence type="ECO:0000313" key="2">
    <source>
        <dbReference type="EMBL" id="NML61101.1"/>
    </source>
</evidence>
<accession>A0A848HMM8</accession>
<evidence type="ECO:0000259" key="1">
    <source>
        <dbReference type="Pfam" id="PF07589"/>
    </source>
</evidence>
<dbReference type="NCBIfam" id="TIGR02595">
    <property type="entry name" value="PEP_CTERM"/>
    <property type="match status" value="1"/>
</dbReference>
<dbReference type="Pfam" id="PF07589">
    <property type="entry name" value="PEP-CTERM"/>
    <property type="match status" value="1"/>
</dbReference>
<evidence type="ECO:0000313" key="3">
    <source>
        <dbReference type="Proteomes" id="UP000583752"/>
    </source>
</evidence>
<keyword evidence="3" id="KW-1185">Reference proteome</keyword>
<comment type="caution">
    <text evidence="2">The sequence shown here is derived from an EMBL/GenBank/DDBJ whole genome shotgun (WGS) entry which is preliminary data.</text>
</comment>
<sequence>MGLKSNCDNASGACTNDMFARTAGSSGPFVTDSDLVAGQSYRMYGHLYKSQEGSSYDRFAVWLNPTAYEMNSLTTPDLLSKGASGLYSFDSIGFRTANLKGQVLTVDNLSINAIPEPGSLALLGLAMLGMGAARRRKSK</sequence>
<feature type="domain" description="Ice-binding protein C-terminal" evidence="1">
    <location>
        <begin position="113"/>
        <end position="136"/>
    </location>
</feature>
<dbReference type="AlphaFoldDB" id="A0A848HMM8"/>
<gene>
    <name evidence="2" type="ORF">HHL21_08415</name>
</gene>
<proteinExistence type="predicted"/>
<reference evidence="2 3" key="1">
    <citation type="submission" date="2020-04" db="EMBL/GenBank/DDBJ databases">
        <title>Massilia sp. RP-1-19 isolated from soil.</title>
        <authorList>
            <person name="Dahal R.H."/>
        </authorList>
    </citation>
    <scope>NUCLEOTIDE SEQUENCE [LARGE SCALE GENOMIC DNA]</scope>
    <source>
        <strain evidence="2 3">RP-1-19</strain>
    </source>
</reference>
<dbReference type="EMBL" id="JABBGG010000004">
    <property type="protein sequence ID" value="NML61101.1"/>
    <property type="molecule type" value="Genomic_DNA"/>
</dbReference>
<name>A0A848HMM8_9BURK</name>
<protein>
    <submittedName>
        <fullName evidence="2">PEP-CTERM sorting domain-containing protein</fullName>
    </submittedName>
</protein>
<organism evidence="2 3">
    <name type="scientific">Massilia polaris</name>
    <dbReference type="NCBI Taxonomy" id="2728846"/>
    <lineage>
        <taxon>Bacteria</taxon>
        <taxon>Pseudomonadati</taxon>
        <taxon>Pseudomonadota</taxon>
        <taxon>Betaproteobacteria</taxon>
        <taxon>Burkholderiales</taxon>
        <taxon>Oxalobacteraceae</taxon>
        <taxon>Telluria group</taxon>
        <taxon>Massilia</taxon>
    </lineage>
</organism>
<dbReference type="InterPro" id="IPR013424">
    <property type="entry name" value="Ice-binding_C"/>
</dbReference>
<dbReference type="Proteomes" id="UP000583752">
    <property type="component" value="Unassembled WGS sequence"/>
</dbReference>